<dbReference type="SUPFAM" id="SSF50249">
    <property type="entry name" value="Nucleic acid-binding proteins"/>
    <property type="match status" value="1"/>
</dbReference>
<gene>
    <name evidence="2" type="ORF">CASFOL_042789</name>
</gene>
<dbReference type="AlphaFoldDB" id="A0ABD3B8B7"/>
<protein>
    <recommendedName>
        <fullName evidence="1">Replication protein A 70 kDa DNA-binding subunit B/D first OB fold domain-containing protein</fullName>
    </recommendedName>
</protein>
<dbReference type="EMBL" id="JAVIJP010000132">
    <property type="protein sequence ID" value="KAL3613376.1"/>
    <property type="molecule type" value="Genomic_DNA"/>
</dbReference>
<comment type="caution">
    <text evidence="2">The sequence shown here is derived from an EMBL/GenBank/DDBJ whole genome shotgun (WGS) entry which is preliminary data.</text>
</comment>
<name>A0ABD3B8B7_9LAMI</name>
<proteinExistence type="predicted"/>
<keyword evidence="3" id="KW-1185">Reference proteome</keyword>
<evidence type="ECO:0000313" key="3">
    <source>
        <dbReference type="Proteomes" id="UP001632038"/>
    </source>
</evidence>
<dbReference type="InterPro" id="IPR003871">
    <property type="entry name" value="RFA1B/D_OB_1st"/>
</dbReference>
<evidence type="ECO:0000313" key="2">
    <source>
        <dbReference type="EMBL" id="KAL3613376.1"/>
    </source>
</evidence>
<dbReference type="Gene3D" id="2.40.50.140">
    <property type="entry name" value="Nucleic acid-binding proteins"/>
    <property type="match status" value="1"/>
</dbReference>
<dbReference type="InterPro" id="IPR012340">
    <property type="entry name" value="NA-bd_OB-fold"/>
</dbReference>
<organism evidence="2 3">
    <name type="scientific">Castilleja foliolosa</name>
    <dbReference type="NCBI Taxonomy" id="1961234"/>
    <lineage>
        <taxon>Eukaryota</taxon>
        <taxon>Viridiplantae</taxon>
        <taxon>Streptophyta</taxon>
        <taxon>Embryophyta</taxon>
        <taxon>Tracheophyta</taxon>
        <taxon>Spermatophyta</taxon>
        <taxon>Magnoliopsida</taxon>
        <taxon>eudicotyledons</taxon>
        <taxon>Gunneridae</taxon>
        <taxon>Pentapetalae</taxon>
        <taxon>asterids</taxon>
        <taxon>lamiids</taxon>
        <taxon>Lamiales</taxon>
        <taxon>Orobanchaceae</taxon>
        <taxon>Pedicularideae</taxon>
        <taxon>Castillejinae</taxon>
        <taxon>Castilleja</taxon>
    </lineage>
</organism>
<evidence type="ECO:0000259" key="1">
    <source>
        <dbReference type="Pfam" id="PF02721"/>
    </source>
</evidence>
<dbReference type="Pfam" id="PF02721">
    <property type="entry name" value="DUF223"/>
    <property type="match status" value="1"/>
</dbReference>
<accession>A0ABD3B8B7</accession>
<feature type="domain" description="Replication protein A 70 kDa DNA-binding subunit B/D first OB fold" evidence="1">
    <location>
        <begin position="9"/>
        <end position="110"/>
    </location>
</feature>
<reference evidence="3" key="1">
    <citation type="journal article" date="2024" name="IScience">
        <title>Strigolactones Initiate the Formation of Haustorium-like Structures in Castilleja.</title>
        <authorList>
            <person name="Buerger M."/>
            <person name="Peterson D."/>
            <person name="Chory J."/>
        </authorList>
    </citation>
    <scope>NUCLEOTIDE SEQUENCE [LARGE SCALE GENOMIC DNA]</scope>
</reference>
<sequence length="140" mass="16473">MADGMWSLFSELHPGRNTWGVKARLVRAYKQPKFDNPNFLEYFTTILHDFSSKGILGSMRISIYEDLEEKKKLVEGKVYKIKNFCVMENNARTKTTRHEFRMLLHTQTSILDFVKNDFPMIMYAPRDLEDISLQQNIPCC</sequence>
<dbReference type="Proteomes" id="UP001632038">
    <property type="component" value="Unassembled WGS sequence"/>
</dbReference>